<accession>Q8DGB3</accession>
<dbReference type="InterPro" id="IPR019734">
    <property type="entry name" value="TPR_rpt"/>
</dbReference>
<feature type="region of interest" description="Disordered" evidence="4">
    <location>
        <begin position="20"/>
        <end position="43"/>
    </location>
</feature>
<protein>
    <submittedName>
        <fullName evidence="6">Photosystem I assembly related protein</fullName>
    </submittedName>
</protein>
<proteinExistence type="predicted"/>
<dbReference type="Pfam" id="PF13424">
    <property type="entry name" value="TPR_12"/>
    <property type="match status" value="1"/>
</dbReference>
<name>Q8DGB3_THEVB</name>
<dbReference type="PROSITE" id="PS50005">
    <property type="entry name" value="TPR"/>
    <property type="match status" value="3"/>
</dbReference>
<evidence type="ECO:0000256" key="5">
    <source>
        <dbReference type="SAM" id="Phobius"/>
    </source>
</evidence>
<feature type="repeat" description="TPR" evidence="3">
    <location>
        <begin position="116"/>
        <end position="149"/>
    </location>
</feature>
<evidence type="ECO:0000313" key="7">
    <source>
        <dbReference type="Proteomes" id="UP000000440"/>
    </source>
</evidence>
<dbReference type="PROSITE" id="PS50293">
    <property type="entry name" value="TPR_REGION"/>
    <property type="match status" value="1"/>
</dbReference>
<dbReference type="PANTHER" id="PTHR44858">
    <property type="entry name" value="TETRATRICOPEPTIDE REPEAT PROTEIN 6"/>
    <property type="match status" value="1"/>
</dbReference>
<dbReference type="EMBL" id="BA000039">
    <property type="protein sequence ID" value="BAC09958.1"/>
    <property type="molecule type" value="Genomic_DNA"/>
</dbReference>
<dbReference type="SUPFAM" id="SSF48452">
    <property type="entry name" value="TPR-like"/>
    <property type="match status" value="1"/>
</dbReference>
<dbReference type="eggNOG" id="COG0457">
    <property type="taxonomic scope" value="Bacteria"/>
</dbReference>
<evidence type="ECO:0000256" key="2">
    <source>
        <dbReference type="ARBA" id="ARBA00022803"/>
    </source>
</evidence>
<evidence type="ECO:0000256" key="4">
    <source>
        <dbReference type="SAM" id="MobiDB-lite"/>
    </source>
</evidence>
<dbReference type="EnsemblBacteria" id="BAC09958">
    <property type="protein sequence ID" value="BAC09958"/>
    <property type="gene ID" value="BAC09958"/>
</dbReference>
<feature type="compositionally biased region" description="Basic residues" evidence="4">
    <location>
        <begin position="32"/>
        <end position="43"/>
    </location>
</feature>
<feature type="transmembrane region" description="Helical" evidence="5">
    <location>
        <begin position="68"/>
        <end position="89"/>
    </location>
</feature>
<keyword evidence="7" id="KW-1185">Reference proteome</keyword>
<dbReference type="PATRIC" id="fig|197221.4.peg.2529"/>
<dbReference type="Proteomes" id="UP000000440">
    <property type="component" value="Chromosome"/>
</dbReference>
<keyword evidence="5" id="KW-0472">Membrane</keyword>
<gene>
    <name evidence="6" type="primary">ycf37</name>
</gene>
<dbReference type="STRING" id="197221.gene:10749026"/>
<feature type="repeat" description="TPR" evidence="3">
    <location>
        <begin position="189"/>
        <end position="222"/>
    </location>
</feature>
<sequence length="241" mass="27677">MNLCPQFLLPLRLQNPLRKRNQNPRLAGNGKISRRKRVRSAYHRPKNKCTEPKFFRKPLRIELTMENALPAIYLSVLIVLLGVSAWFVVKQILKTRRIESSLTRLQRKLKQEPGTTQEYFELGSIYLTKKLASQAIPLFQKALKAAESEGETPLAPIYNALGYAYFMQEQYDLAIRQYKEALKHQPDYVTAANNLGHAYEKKNLPQPALEAYQHTLKYDPNNAIAQRRVNSLKKRLSGAAA</sequence>
<dbReference type="KEGG" id="tel:tll2406"/>
<keyword evidence="5" id="KW-1133">Transmembrane helix</keyword>
<dbReference type="InterPro" id="IPR011990">
    <property type="entry name" value="TPR-like_helical_dom_sf"/>
</dbReference>
<keyword evidence="2 3" id="KW-0802">TPR repeat</keyword>
<dbReference type="PANTHER" id="PTHR44858:SF1">
    <property type="entry name" value="UDP-N-ACETYLGLUCOSAMINE--PEPTIDE N-ACETYLGLUCOSAMINYLTRANSFERASE SPINDLY-RELATED"/>
    <property type="match status" value="1"/>
</dbReference>
<keyword evidence="1" id="KW-0677">Repeat</keyword>
<evidence type="ECO:0000256" key="3">
    <source>
        <dbReference type="PROSITE-ProRule" id="PRU00339"/>
    </source>
</evidence>
<feature type="repeat" description="TPR" evidence="3">
    <location>
        <begin position="155"/>
        <end position="188"/>
    </location>
</feature>
<evidence type="ECO:0000256" key="1">
    <source>
        <dbReference type="ARBA" id="ARBA00022737"/>
    </source>
</evidence>
<organism evidence="6 7">
    <name type="scientific">Thermosynechococcus vestitus (strain NIES-2133 / IAM M-273 / BP-1)</name>
    <dbReference type="NCBI Taxonomy" id="197221"/>
    <lineage>
        <taxon>Bacteria</taxon>
        <taxon>Bacillati</taxon>
        <taxon>Cyanobacteriota</taxon>
        <taxon>Cyanophyceae</taxon>
        <taxon>Acaryochloridales</taxon>
        <taxon>Thermosynechococcaceae</taxon>
        <taxon>Thermosynechococcus</taxon>
    </lineage>
</organism>
<dbReference type="InterPro" id="IPR050498">
    <property type="entry name" value="Ycf3"/>
</dbReference>
<dbReference type="Gene3D" id="1.25.40.10">
    <property type="entry name" value="Tetratricopeptide repeat domain"/>
    <property type="match status" value="1"/>
</dbReference>
<keyword evidence="5" id="KW-0812">Transmembrane</keyword>
<dbReference type="AlphaFoldDB" id="Q8DGB3"/>
<dbReference type="Pfam" id="PF13181">
    <property type="entry name" value="TPR_8"/>
    <property type="match status" value="1"/>
</dbReference>
<dbReference type="SMART" id="SM00028">
    <property type="entry name" value="TPR"/>
    <property type="match status" value="3"/>
</dbReference>
<evidence type="ECO:0000313" key="6">
    <source>
        <dbReference type="EMBL" id="BAC09958.1"/>
    </source>
</evidence>
<reference evidence="6 7" key="1">
    <citation type="journal article" date="2002" name="DNA Res.">
        <title>Complete genome structure of the thermophilic cyanobacterium Thermosynechococcus elongatus BP-1.</title>
        <authorList>
            <person name="Nakamura Y."/>
            <person name="Kaneko T."/>
            <person name="Sato S."/>
            <person name="Ikeuchi M."/>
            <person name="Katoh H."/>
            <person name="Sasamoto S."/>
            <person name="Watanabe A."/>
            <person name="Iriguchi M."/>
            <person name="Kawashima K."/>
            <person name="Kimura T."/>
            <person name="Kishida Y."/>
            <person name="Kiyokawa C."/>
            <person name="Kohara M."/>
            <person name="Matsumoto M."/>
            <person name="Matsuno A."/>
            <person name="Nakazaki N."/>
            <person name="Shimpo S."/>
            <person name="Sugimoto M."/>
            <person name="Takeuchi C."/>
            <person name="Yamada M."/>
            <person name="Tabata S."/>
        </authorList>
    </citation>
    <scope>NUCLEOTIDE SEQUENCE [LARGE SCALE GENOMIC DNA]</scope>
    <source>
        <strain evidence="7">IAM M-273 / NIES-2133 / BP-1</strain>
    </source>
</reference>